<feature type="binding site" evidence="6">
    <location>
        <position position="445"/>
    </location>
    <ligand>
        <name>alpha-maltose 1-phosphate</name>
        <dbReference type="ChEBI" id="CHEBI:63576"/>
    </ligand>
</feature>
<dbReference type="CDD" id="cd11344">
    <property type="entry name" value="AmyAc_GlgE_like"/>
    <property type="match status" value="1"/>
</dbReference>
<feature type="region of interest" description="Disordered" evidence="7">
    <location>
        <begin position="1"/>
        <end position="74"/>
    </location>
</feature>
<evidence type="ECO:0000313" key="10">
    <source>
        <dbReference type="Proteomes" id="UP000588586"/>
    </source>
</evidence>
<dbReference type="Gene3D" id="1.20.58.80">
    <property type="entry name" value="Phosphotransferase system, lactose/cellobiose-type IIA subunit"/>
    <property type="match status" value="1"/>
</dbReference>
<dbReference type="GO" id="GO:0004553">
    <property type="term" value="F:hydrolase activity, hydrolyzing O-glycosyl compounds"/>
    <property type="evidence" value="ECO:0007669"/>
    <property type="project" value="InterPro"/>
</dbReference>
<dbReference type="InterPro" id="IPR013780">
    <property type="entry name" value="Glyco_hydro_b"/>
</dbReference>
<evidence type="ECO:0000256" key="6">
    <source>
        <dbReference type="HAMAP-Rule" id="MF_02124"/>
    </source>
</evidence>
<keyword evidence="2 6" id="KW-0328">Glycosyltransferase</keyword>
<feature type="compositionally biased region" description="Low complexity" evidence="7">
    <location>
        <begin position="1"/>
        <end position="13"/>
    </location>
</feature>
<comment type="function">
    <text evidence="6">Maltosyltransferase that uses maltose 1-phosphate (M1P) as the sugar donor to elongate linear or branched alpha-(1-&gt;4)-glucans. Is involved in a branched alpha-glucan biosynthetic pathway from trehalose, together with TreS, Mak and GlgB.</text>
</comment>
<dbReference type="Gene3D" id="3.20.20.80">
    <property type="entry name" value="Glycosidases"/>
    <property type="match status" value="1"/>
</dbReference>
<comment type="caution">
    <text evidence="9">The sequence shown here is derived from an EMBL/GenBank/DDBJ whole genome shotgun (WGS) entry which is preliminary data.</text>
</comment>
<comment type="subunit">
    <text evidence="1 6">Homodimer.</text>
</comment>
<gene>
    <name evidence="6" type="primary">glgE</name>
    <name evidence="9" type="ORF">HJG52_09590</name>
</gene>
<dbReference type="Gene3D" id="2.60.40.1180">
    <property type="entry name" value="Golgi alpha-mannosidase II"/>
    <property type="match status" value="1"/>
</dbReference>
<evidence type="ECO:0000256" key="4">
    <source>
        <dbReference type="ARBA" id="ARBA00023277"/>
    </source>
</evidence>
<evidence type="ECO:0000256" key="7">
    <source>
        <dbReference type="SAM" id="MobiDB-lite"/>
    </source>
</evidence>
<feature type="domain" description="Glycosyl hydrolase family 13 catalytic" evidence="8">
    <location>
        <begin position="260"/>
        <end position="616"/>
    </location>
</feature>
<evidence type="ECO:0000256" key="5">
    <source>
        <dbReference type="ARBA" id="ARBA00048735"/>
    </source>
</evidence>
<dbReference type="GO" id="GO:0030979">
    <property type="term" value="P:alpha-glucan biosynthetic process"/>
    <property type="evidence" value="ECO:0007669"/>
    <property type="project" value="UniProtKB-UniRule"/>
</dbReference>
<feature type="compositionally biased region" description="Basic and acidic residues" evidence="7">
    <location>
        <begin position="15"/>
        <end position="34"/>
    </location>
</feature>
<dbReference type="SUPFAM" id="SSF51445">
    <property type="entry name" value="(Trans)glycosidases"/>
    <property type="match status" value="1"/>
</dbReference>
<dbReference type="GO" id="GO:0016758">
    <property type="term" value="F:hexosyltransferase activity"/>
    <property type="evidence" value="ECO:0007669"/>
    <property type="project" value="UniProtKB-UniRule"/>
</dbReference>
<feature type="region of interest" description="Disordered" evidence="7">
    <location>
        <begin position="308"/>
        <end position="340"/>
    </location>
</feature>
<comment type="similarity">
    <text evidence="6">Belongs to the glycosyl hydrolase 13 family. GlgE subfamily.</text>
</comment>
<feature type="active site" description="Nucleophile" evidence="6">
    <location>
        <position position="444"/>
    </location>
</feature>
<dbReference type="AlphaFoldDB" id="A0A849H940"/>
<feature type="binding site" evidence="6">
    <location>
        <begin position="583"/>
        <end position="584"/>
    </location>
    <ligand>
        <name>alpha-maltose 1-phosphate</name>
        <dbReference type="ChEBI" id="CHEBI:63576"/>
    </ligand>
</feature>
<evidence type="ECO:0000259" key="8">
    <source>
        <dbReference type="SMART" id="SM00642"/>
    </source>
</evidence>
<keyword evidence="4 6" id="KW-0119">Carbohydrate metabolism</keyword>
<dbReference type="Gene3D" id="2.60.40.10">
    <property type="entry name" value="Immunoglobulins"/>
    <property type="match status" value="1"/>
</dbReference>
<dbReference type="InterPro" id="IPR021828">
    <property type="entry name" value="GlgE_dom_N/S"/>
</dbReference>
<dbReference type="InterPro" id="IPR013783">
    <property type="entry name" value="Ig-like_fold"/>
</dbReference>
<organism evidence="9 10">
    <name type="scientific">Knoellia koreensis</name>
    <dbReference type="NCBI Taxonomy" id="2730921"/>
    <lineage>
        <taxon>Bacteria</taxon>
        <taxon>Bacillati</taxon>
        <taxon>Actinomycetota</taxon>
        <taxon>Actinomycetes</taxon>
        <taxon>Micrococcales</taxon>
        <taxon>Intrasporangiaceae</taxon>
        <taxon>Knoellia</taxon>
    </lineage>
</organism>
<proteinExistence type="inferred from homology"/>
<dbReference type="InterPro" id="IPR017853">
    <property type="entry name" value="GH"/>
</dbReference>
<feature type="binding site" evidence="6">
    <location>
        <position position="409"/>
    </location>
    <ligand>
        <name>alpha-maltose 1-phosphate</name>
        <dbReference type="ChEBI" id="CHEBI:63576"/>
    </ligand>
</feature>
<dbReference type="SMART" id="SM00642">
    <property type="entry name" value="Aamy"/>
    <property type="match status" value="1"/>
</dbReference>
<name>A0A849H940_9MICO</name>
<dbReference type="Proteomes" id="UP000588586">
    <property type="component" value="Unassembled WGS sequence"/>
</dbReference>
<dbReference type="HAMAP" id="MF_02124">
    <property type="entry name" value="GlgE"/>
    <property type="match status" value="1"/>
</dbReference>
<evidence type="ECO:0000313" key="9">
    <source>
        <dbReference type="EMBL" id="NNM46256.1"/>
    </source>
</evidence>
<reference evidence="9 10" key="1">
    <citation type="submission" date="2020-04" db="EMBL/GenBank/DDBJ databases">
        <title>Knoellia sp. isolate from air conditioner.</title>
        <authorList>
            <person name="Chea S."/>
            <person name="Kim D.-U."/>
        </authorList>
    </citation>
    <scope>NUCLEOTIDE SEQUENCE [LARGE SCALE GENOMIC DNA]</scope>
    <source>
        <strain evidence="9 10">DB2414S</strain>
    </source>
</reference>
<feature type="active site" description="Proton donor" evidence="6">
    <location>
        <position position="473"/>
    </location>
</feature>
<feature type="binding site" evidence="6">
    <location>
        <position position="314"/>
    </location>
    <ligand>
        <name>alpha-maltose 1-phosphate</name>
        <dbReference type="ChEBI" id="CHEBI:63576"/>
    </ligand>
</feature>
<dbReference type="InterPro" id="IPR006047">
    <property type="entry name" value="GH13_cat_dom"/>
</dbReference>
<dbReference type="EMBL" id="JABEPQ010000002">
    <property type="protein sequence ID" value="NNM46256.1"/>
    <property type="molecule type" value="Genomic_DNA"/>
</dbReference>
<dbReference type="PANTHER" id="PTHR47786">
    <property type="entry name" value="ALPHA-1,4-GLUCAN:MALTOSE-1-PHOSPHATE MALTOSYLTRANSFERASE"/>
    <property type="match status" value="1"/>
</dbReference>
<sequence length="722" mass="80655">MTARPPATTPTSRASKREAKRDAKRESKRSRQEAAADGIPAQPGSAPSPTQPPRSHPPQTPIGRIPVQDVQPCVDDGLRPAKSVVDEAFTIRATVFREGHDAVNATVVLTAPDGTEQHVPMTCTNAGLNTWETTVSADRLGWWTYRVEGWSDPYATWEHDAGIKVAADIDTQLMLDEGIRVLERALAEVSRPADGVAVLEDAVTALRDTSRPPAARLQAALDPAVHAELAQRPLRDHVSPSRDLPLLVERDRALYGAWYEIFPRSEGAVRDPKTGQWQSGTLRTAADRLPAVADMGFDVVYLTPIHPIGTTARKGPNNTLDAGPDDPGSPYAIGSPDGGHDAIHPDLGTFEDFDAFVARASELGLEVAMDIALQCSPDHPYVTEHPEWFTTRADGTIAYAENPPKKYQDIYPLNFDNDPAGAYAEMRRMIQVWIDHGVKIFRVDNPHTKPVEFWQWLIQDVAASHPDVIWLAEAFTKPAMMHTLAKVGFQQSYTYYAWRNAKWELEEYVRELAGDAAAYMRPSFWPTTHDILTPYMQFGGPAAWKLRAALAATLVPTYGIYAGYELTEHVARPGAEEQIDNEKYEYKDREWYRYEKGGDLEGQSLAGYLKRLNEIRRDHPSLHWLRNITFHPVDDENIMAFSKRRTLPDGTDDIVLVVANLDPHSTRESVIHLDMPALGLGWHDQLAAHDLITDQSWQWGENVYVRLGPETEPVHIVEARRL</sequence>
<feature type="compositionally biased region" description="Pro residues" evidence="7">
    <location>
        <begin position="49"/>
        <end position="60"/>
    </location>
</feature>
<feature type="site" description="Transition state stabilizer" evidence="6">
    <location>
        <position position="530"/>
    </location>
</feature>
<evidence type="ECO:0000256" key="2">
    <source>
        <dbReference type="ARBA" id="ARBA00022676"/>
    </source>
</evidence>
<dbReference type="PANTHER" id="PTHR47786:SF2">
    <property type="entry name" value="GLYCOSYL HYDROLASE FAMILY 13 CATALYTIC DOMAIN-CONTAINING PROTEIN"/>
    <property type="match status" value="1"/>
</dbReference>
<feature type="binding site" evidence="6">
    <location>
        <position position="374"/>
    </location>
    <ligand>
        <name>alpha-maltose 1-phosphate</name>
        <dbReference type="ChEBI" id="CHEBI:63576"/>
    </ligand>
</feature>
<dbReference type="Pfam" id="PF11896">
    <property type="entry name" value="GlgE_dom_N_S"/>
    <property type="match status" value="1"/>
</dbReference>
<comment type="catalytic activity">
    <reaction evidence="5 6">
        <text>alpha-maltose 1-phosphate + [(1-&gt;4)-alpha-D-glucosyl](n) = [(1-&gt;4)-alpha-D-glucosyl](n+2) + phosphate</text>
        <dbReference type="Rhea" id="RHEA:42692"/>
        <dbReference type="Rhea" id="RHEA-COMP:9584"/>
        <dbReference type="Rhea" id="RHEA-COMP:10183"/>
        <dbReference type="ChEBI" id="CHEBI:15444"/>
        <dbReference type="ChEBI" id="CHEBI:43474"/>
        <dbReference type="ChEBI" id="CHEBI:63576"/>
        <dbReference type="EC" id="2.4.99.16"/>
    </reaction>
</comment>
<dbReference type="Pfam" id="PF21702">
    <property type="entry name" value="GLGE_C"/>
    <property type="match status" value="1"/>
</dbReference>
<evidence type="ECO:0000256" key="3">
    <source>
        <dbReference type="ARBA" id="ARBA00022679"/>
    </source>
</evidence>
<protein>
    <recommendedName>
        <fullName evidence="6">Alpha-1,4-glucan:maltose-1-phosphate maltosyltransferase</fullName>
        <shortName evidence="6">GMPMT</shortName>
        <ecNumber evidence="6">2.4.99.16</ecNumber>
    </recommendedName>
    <alternativeName>
        <fullName evidence="6">(1-&gt;4)-alpha-D-glucan:maltose-1-phosphate alpha-D-maltosyltransferase</fullName>
    </alternativeName>
</protein>
<dbReference type="InterPro" id="IPR026585">
    <property type="entry name" value="GlgE"/>
</dbReference>
<dbReference type="InterPro" id="IPR049171">
    <property type="entry name" value="GLGE_C"/>
</dbReference>
<evidence type="ECO:0000256" key="1">
    <source>
        <dbReference type="ARBA" id="ARBA00011738"/>
    </source>
</evidence>
<dbReference type="EC" id="2.4.99.16" evidence="6"/>
<keyword evidence="3 6" id="KW-0808">Transferase</keyword>
<accession>A0A849H940</accession>
<keyword evidence="10" id="KW-1185">Reference proteome</keyword>